<dbReference type="Gene3D" id="3.50.30.50">
    <property type="entry name" value="Putative cyclase"/>
    <property type="match status" value="1"/>
</dbReference>
<dbReference type="GO" id="GO:0004061">
    <property type="term" value="F:arylformamidase activity"/>
    <property type="evidence" value="ECO:0007669"/>
    <property type="project" value="InterPro"/>
</dbReference>
<dbReference type="GO" id="GO:0019441">
    <property type="term" value="P:L-tryptophan catabolic process to kynurenine"/>
    <property type="evidence" value="ECO:0007669"/>
    <property type="project" value="InterPro"/>
</dbReference>
<dbReference type="InterPro" id="IPR007325">
    <property type="entry name" value="KFase/CYL"/>
</dbReference>
<dbReference type="AlphaFoldDB" id="A0A2H0BD27"/>
<dbReference type="SUPFAM" id="SSF102198">
    <property type="entry name" value="Putative cyclase"/>
    <property type="match status" value="1"/>
</dbReference>
<gene>
    <name evidence="1" type="ORF">COX06_02455</name>
</gene>
<evidence type="ECO:0000313" key="1">
    <source>
        <dbReference type="EMBL" id="PIP55585.1"/>
    </source>
</evidence>
<sequence>MKIIDISTTISNKMTIWPRGFVPKFTKISDMEKGCLFNDTNIEMNLHVGTHVESQSHFIVDGQTINDVTIDKFIGDVYVAVLSQAVDINLNELLRLNIPKGTKRLLFKTKNSDLRRDGVTEFKRDYVGITKDAAYWLVEHNFELIGVDYLSAAKFEEAVEVHKILLGKNIILLEGINLTDVDSGVYYLICLPVKILGTEAAPTRAILIKS</sequence>
<dbReference type="EMBL" id="PCST01000031">
    <property type="protein sequence ID" value="PIP55585.1"/>
    <property type="molecule type" value="Genomic_DNA"/>
</dbReference>
<dbReference type="PANTHER" id="PTHR31118:SF12">
    <property type="entry name" value="CYCLASE-LIKE PROTEIN 2"/>
    <property type="match status" value="1"/>
</dbReference>
<proteinExistence type="predicted"/>
<dbReference type="InterPro" id="IPR037175">
    <property type="entry name" value="KFase_sf"/>
</dbReference>
<accession>A0A2H0BD27</accession>
<dbReference type="PANTHER" id="PTHR31118">
    <property type="entry name" value="CYCLASE-LIKE PROTEIN 2"/>
    <property type="match status" value="1"/>
</dbReference>
<dbReference type="Pfam" id="PF04199">
    <property type="entry name" value="Cyclase"/>
    <property type="match status" value="1"/>
</dbReference>
<organism evidence="1 2">
    <name type="scientific">Candidatus Zambryskibacteria bacterium CG22_combo_CG10-13_8_21_14_all_42_17</name>
    <dbReference type="NCBI Taxonomy" id="1975118"/>
    <lineage>
        <taxon>Bacteria</taxon>
        <taxon>Candidatus Zambryskiibacteriota</taxon>
    </lineage>
</organism>
<dbReference type="Proteomes" id="UP000229794">
    <property type="component" value="Unassembled WGS sequence"/>
</dbReference>
<comment type="caution">
    <text evidence="1">The sequence shown here is derived from an EMBL/GenBank/DDBJ whole genome shotgun (WGS) entry which is preliminary data.</text>
</comment>
<evidence type="ECO:0000313" key="2">
    <source>
        <dbReference type="Proteomes" id="UP000229794"/>
    </source>
</evidence>
<reference evidence="1 2" key="1">
    <citation type="submission" date="2017-09" db="EMBL/GenBank/DDBJ databases">
        <title>Depth-based differentiation of microbial function through sediment-hosted aquifers and enrichment of novel symbionts in the deep terrestrial subsurface.</title>
        <authorList>
            <person name="Probst A.J."/>
            <person name="Ladd B."/>
            <person name="Jarett J.K."/>
            <person name="Geller-Mcgrath D.E."/>
            <person name="Sieber C.M."/>
            <person name="Emerson J.B."/>
            <person name="Anantharaman K."/>
            <person name="Thomas B.C."/>
            <person name="Malmstrom R."/>
            <person name="Stieglmeier M."/>
            <person name="Klingl A."/>
            <person name="Woyke T."/>
            <person name="Ryan C.M."/>
            <person name="Banfield J.F."/>
        </authorList>
    </citation>
    <scope>NUCLEOTIDE SEQUENCE [LARGE SCALE GENOMIC DNA]</scope>
    <source>
        <strain evidence="1">CG22_combo_CG10-13_8_21_14_all_42_17</strain>
    </source>
</reference>
<protein>
    <submittedName>
        <fullName evidence="1">Cyclase</fullName>
    </submittedName>
</protein>
<name>A0A2H0BD27_9BACT</name>